<keyword evidence="16" id="KW-0511">Multifunctional enzyme</keyword>
<feature type="domain" description="Alpha-D-phosphohexomutase alpha/beta/alpha" evidence="21">
    <location>
        <begin position="365"/>
        <end position="493"/>
    </location>
</feature>
<keyword evidence="19" id="KW-0812">Transmembrane</keyword>
<keyword evidence="25" id="KW-1185">Reference proteome</keyword>
<evidence type="ECO:0000259" key="21">
    <source>
        <dbReference type="Pfam" id="PF02878"/>
    </source>
</evidence>
<comment type="cofactor">
    <cofactor evidence="3">
        <name>Mg(2+)</name>
        <dbReference type="ChEBI" id="CHEBI:18420"/>
    </cofactor>
</comment>
<dbReference type="PANTHER" id="PTHR43771">
    <property type="entry name" value="PHOSPHOMANNOMUTASE"/>
    <property type="match status" value="1"/>
</dbReference>
<comment type="catalytic activity">
    <reaction evidence="2">
        <text>alpha-D-mannose 1-phosphate = D-mannose 6-phosphate</text>
        <dbReference type="Rhea" id="RHEA:11140"/>
        <dbReference type="ChEBI" id="CHEBI:58409"/>
        <dbReference type="ChEBI" id="CHEBI:58735"/>
        <dbReference type="EC" id="5.4.2.8"/>
    </reaction>
</comment>
<evidence type="ECO:0000256" key="11">
    <source>
        <dbReference type="ARBA" id="ARBA00022723"/>
    </source>
</evidence>
<keyword evidence="10" id="KW-0597">Phosphoprotein</keyword>
<evidence type="ECO:0000256" key="10">
    <source>
        <dbReference type="ARBA" id="ARBA00022553"/>
    </source>
</evidence>
<dbReference type="Pfam" id="PF00408">
    <property type="entry name" value="PGM_PMM_IV"/>
    <property type="match status" value="1"/>
</dbReference>
<dbReference type="OrthoDB" id="9803322at2"/>
<evidence type="ECO:0000256" key="7">
    <source>
        <dbReference type="ARBA" id="ARBA00011245"/>
    </source>
</evidence>
<dbReference type="FunFam" id="3.40.120.10:FF:000025">
    <property type="entry name" value="Phosphomannomutase"/>
    <property type="match status" value="1"/>
</dbReference>
<dbReference type="Pfam" id="PF02880">
    <property type="entry name" value="PGM_PMM_III"/>
    <property type="match status" value="1"/>
</dbReference>
<keyword evidence="14" id="KW-0448">Lipopolysaccharide biosynthesis</keyword>
<evidence type="ECO:0000256" key="9">
    <source>
        <dbReference type="ARBA" id="ARBA00012730"/>
    </source>
</evidence>
<dbReference type="GO" id="GO:0004614">
    <property type="term" value="F:phosphoglucomutase activity"/>
    <property type="evidence" value="ECO:0007669"/>
    <property type="project" value="UniProtKB-EC"/>
</dbReference>
<evidence type="ECO:0000259" key="20">
    <source>
        <dbReference type="Pfam" id="PF00408"/>
    </source>
</evidence>
<dbReference type="EC" id="5.4.2.8" evidence="9"/>
<dbReference type="InterPro" id="IPR005845">
    <property type="entry name" value="A-D-PHexomutase_a/b/a-II"/>
</dbReference>
<name>A0A2T5P633_9PSED</name>
<feature type="domain" description="Alpha-D-phosphohexomutase alpha/beta/alpha" evidence="22">
    <location>
        <begin position="511"/>
        <end position="607"/>
    </location>
</feature>
<dbReference type="GO" id="GO:0009103">
    <property type="term" value="P:lipopolysaccharide biosynthetic process"/>
    <property type="evidence" value="ECO:0007669"/>
    <property type="project" value="UniProtKB-KW"/>
</dbReference>
<feature type="domain" description="Alpha-D-phosphohexomutase C-terminal" evidence="20">
    <location>
        <begin position="727"/>
        <end position="801"/>
    </location>
</feature>
<dbReference type="InterPro" id="IPR016066">
    <property type="entry name" value="A-D-PHexomutase_CS"/>
</dbReference>
<feature type="region of interest" description="Disordered" evidence="18">
    <location>
        <begin position="289"/>
        <end position="313"/>
    </location>
</feature>
<comment type="caution">
    <text evidence="24">The sequence shown here is derived from an EMBL/GenBank/DDBJ whole genome shotgun (WGS) entry which is preliminary data.</text>
</comment>
<reference evidence="24 25" key="1">
    <citation type="submission" date="2018-04" db="EMBL/GenBank/DDBJ databases">
        <title>Pseudomonas sp. nov., isolated from mangrove soil.</title>
        <authorList>
            <person name="Chen C."/>
        </authorList>
    </citation>
    <scope>NUCLEOTIDE SEQUENCE [LARGE SCALE GENOMIC DNA]</scope>
    <source>
        <strain evidence="24 25">TC-11</strain>
    </source>
</reference>
<dbReference type="FunFam" id="3.40.120.10:FF:000021">
    <property type="entry name" value="Phosphomannomutase/phosphoglucomutase"/>
    <property type="match status" value="1"/>
</dbReference>
<evidence type="ECO:0000256" key="15">
    <source>
        <dbReference type="ARBA" id="ARBA00023235"/>
    </source>
</evidence>
<gene>
    <name evidence="24" type="ORF">DBO85_17650</name>
</gene>
<feature type="domain" description="Alpha-D-phosphohexomutase alpha/beta/alpha" evidence="23">
    <location>
        <begin position="612"/>
        <end position="718"/>
    </location>
</feature>
<comment type="subunit">
    <text evidence="7">Monomer.</text>
</comment>
<comment type="pathway">
    <text evidence="5">Bacterial outer membrane biogenesis; lipopolysaccharide biosynthesis.</text>
</comment>
<dbReference type="GO" id="GO:0004615">
    <property type="term" value="F:phosphomannomutase activity"/>
    <property type="evidence" value="ECO:0007669"/>
    <property type="project" value="UniProtKB-EC"/>
</dbReference>
<dbReference type="InterPro" id="IPR005843">
    <property type="entry name" value="A-D-PHexomutase_C"/>
</dbReference>
<keyword evidence="19" id="KW-1133">Transmembrane helix</keyword>
<dbReference type="PANTHER" id="PTHR43771:SF2">
    <property type="entry name" value="PHOSPHOMANNOMUTASE_PHOSPHOGLUCOMUTASE"/>
    <property type="match status" value="1"/>
</dbReference>
<evidence type="ECO:0000256" key="3">
    <source>
        <dbReference type="ARBA" id="ARBA00001946"/>
    </source>
</evidence>
<dbReference type="Gene3D" id="3.30.310.50">
    <property type="entry name" value="Alpha-D-phosphohexomutase, C-terminal domain"/>
    <property type="match status" value="1"/>
</dbReference>
<dbReference type="CDD" id="cd03089">
    <property type="entry name" value="PMM_PGM"/>
    <property type="match status" value="1"/>
</dbReference>
<keyword evidence="19" id="KW-0472">Membrane</keyword>
<evidence type="ECO:0000313" key="24">
    <source>
        <dbReference type="EMBL" id="PTU73186.1"/>
    </source>
</evidence>
<dbReference type="InterPro" id="IPR005841">
    <property type="entry name" value="Alpha-D-phosphohexomutase_SF"/>
</dbReference>
<dbReference type="EC" id="5.4.2.2" evidence="8"/>
<evidence type="ECO:0000259" key="23">
    <source>
        <dbReference type="Pfam" id="PF02880"/>
    </source>
</evidence>
<sequence>MWFLMQQGNQRLQTQLIDTWGTTQASALKQALEQLKADTLAAARDPAVIEALRSEDPLALRELERRLSYRHATVDVHLNLRNKAVQNSSREAPINFAALDMLRRVEFNQDAPPEAYRIGQRWVVYYAVAVRADAKSPIAGTLLIASDMQRVMGALLPIPAEVGELRLTQQFANAPEQVLASLGQETGGTPIALDSGNSNWKLTFTPGPQLRQTIVSPLFLILALLLALGGLVFALNVLQGSLYRRLRADVLQLAQMIQELSAGKAVKASSLSLPALDLLARNLARLPARKSEPATAKETGTRNGSAAQPAKPAQINPTDLVNPLFQDTDILDIDILDDDQDLLGLEQNSAMNSLVQAPPKMPASIFRAYDIRGVVGSSLTPETAYWIGRAIGSESIAKGEPRVAVGRDGRLSGPQLAEQLIQGILDCGCQVSDIGMVPTPVLYFATNVLECTSGVMLTGSHNPPDYNGFKIVIAGDTLANEQIQVLRERIESNNLESGVGSVEQVDVLQRYFKQIRDDIAMAKPMKIVVDCGNGVAGVIAPQLIEALGCTVIPLYCDVDGNFPNHHPDPGKPENLVDLIAKVKEENADLGLAFDGDGDRVGVVTNTGTIVFPDRLLMLFAKDVVSRNPGADIIFDVKCTRRLTPLISGYGGRPVMWKTGHSLIKKKMKETGALLAGEMSGHIFFKERWFGFDDGIYSAARLLEVLSQDRRDAEQVFASFPNDICTPEINITVTEESKFSIINALQRDGHWGEANLTTLDGVRVDYPKGWGLVRASNTTPVLVLRFEAETQEELARIQDVFRAQLYTVAPDLNLPF</sequence>
<comment type="similarity">
    <text evidence="6">Belongs to the phosphohexose mutase family.</text>
</comment>
<evidence type="ECO:0000256" key="19">
    <source>
        <dbReference type="SAM" id="Phobius"/>
    </source>
</evidence>
<keyword evidence="13" id="KW-0460">Magnesium</keyword>
<evidence type="ECO:0000256" key="14">
    <source>
        <dbReference type="ARBA" id="ARBA00022985"/>
    </source>
</evidence>
<evidence type="ECO:0000256" key="17">
    <source>
        <dbReference type="ARBA" id="ARBA00069192"/>
    </source>
</evidence>
<protein>
    <recommendedName>
        <fullName evidence="17">Phosphomannomutase/phosphoglucomutase</fullName>
        <ecNumber evidence="8">5.4.2.2</ecNumber>
        <ecNumber evidence="9">5.4.2.8</ecNumber>
    </recommendedName>
</protein>
<accession>A0A2T5P633</accession>
<dbReference type="GO" id="GO:0042121">
    <property type="term" value="P:alginic acid biosynthetic process"/>
    <property type="evidence" value="ECO:0007669"/>
    <property type="project" value="UniProtKB-KW"/>
</dbReference>
<evidence type="ECO:0000256" key="13">
    <source>
        <dbReference type="ARBA" id="ARBA00022842"/>
    </source>
</evidence>
<evidence type="ECO:0000313" key="25">
    <source>
        <dbReference type="Proteomes" id="UP000244064"/>
    </source>
</evidence>
<proteinExistence type="inferred from homology"/>
<dbReference type="EMBL" id="QASN01000021">
    <property type="protein sequence ID" value="PTU73186.1"/>
    <property type="molecule type" value="Genomic_DNA"/>
</dbReference>
<dbReference type="InterPro" id="IPR005846">
    <property type="entry name" value="A-D-PHexomutase_a/b/a-III"/>
</dbReference>
<feature type="transmembrane region" description="Helical" evidence="19">
    <location>
        <begin position="218"/>
        <end position="238"/>
    </location>
</feature>
<keyword evidence="11" id="KW-0479">Metal-binding</keyword>
<dbReference type="Pfam" id="PF02879">
    <property type="entry name" value="PGM_PMM_II"/>
    <property type="match status" value="1"/>
</dbReference>
<evidence type="ECO:0000256" key="4">
    <source>
        <dbReference type="ARBA" id="ARBA00004699"/>
    </source>
</evidence>
<dbReference type="FunFam" id="3.40.120.10:FF:000001">
    <property type="entry name" value="Phosphoglucosamine mutase"/>
    <property type="match status" value="1"/>
</dbReference>
<dbReference type="SUPFAM" id="SSF53738">
    <property type="entry name" value="Phosphoglucomutase, first 3 domains"/>
    <property type="match status" value="3"/>
</dbReference>
<dbReference type="Gene3D" id="3.40.120.10">
    <property type="entry name" value="Alpha-D-Glucose-1,6-Bisphosphate, subunit A, domain 3"/>
    <property type="match status" value="3"/>
</dbReference>
<evidence type="ECO:0000256" key="2">
    <source>
        <dbReference type="ARBA" id="ARBA00000586"/>
    </source>
</evidence>
<dbReference type="InterPro" id="IPR036900">
    <property type="entry name" value="A-D-PHexomutase_C_sf"/>
</dbReference>
<dbReference type="FunFam" id="3.30.310.50:FF:000007">
    <property type="entry name" value="Phosphomannomutase/phosphoglucomutase"/>
    <property type="match status" value="1"/>
</dbReference>
<evidence type="ECO:0000256" key="5">
    <source>
        <dbReference type="ARBA" id="ARBA00004756"/>
    </source>
</evidence>
<evidence type="ECO:0000256" key="18">
    <source>
        <dbReference type="SAM" id="MobiDB-lite"/>
    </source>
</evidence>
<evidence type="ECO:0000256" key="8">
    <source>
        <dbReference type="ARBA" id="ARBA00012728"/>
    </source>
</evidence>
<evidence type="ECO:0000256" key="6">
    <source>
        <dbReference type="ARBA" id="ARBA00010231"/>
    </source>
</evidence>
<keyword evidence="12" id="KW-0016">Alginate biosynthesis</keyword>
<evidence type="ECO:0000259" key="22">
    <source>
        <dbReference type="Pfam" id="PF02879"/>
    </source>
</evidence>
<evidence type="ECO:0000256" key="12">
    <source>
        <dbReference type="ARBA" id="ARBA00022841"/>
    </source>
</evidence>
<organism evidence="24 25">
    <name type="scientific">Pseudomonas mangrovi</name>
    <dbReference type="NCBI Taxonomy" id="2161748"/>
    <lineage>
        <taxon>Bacteria</taxon>
        <taxon>Pseudomonadati</taxon>
        <taxon>Pseudomonadota</taxon>
        <taxon>Gammaproteobacteria</taxon>
        <taxon>Pseudomonadales</taxon>
        <taxon>Pseudomonadaceae</taxon>
        <taxon>Pseudomonas</taxon>
    </lineage>
</organism>
<evidence type="ECO:0000256" key="16">
    <source>
        <dbReference type="ARBA" id="ARBA00023268"/>
    </source>
</evidence>
<dbReference type="SUPFAM" id="SSF55957">
    <property type="entry name" value="Phosphoglucomutase, C-terminal domain"/>
    <property type="match status" value="1"/>
</dbReference>
<comment type="catalytic activity">
    <reaction evidence="1">
        <text>alpha-D-glucose 1-phosphate = alpha-D-glucose 6-phosphate</text>
        <dbReference type="Rhea" id="RHEA:23536"/>
        <dbReference type="ChEBI" id="CHEBI:58225"/>
        <dbReference type="ChEBI" id="CHEBI:58601"/>
        <dbReference type="EC" id="5.4.2.2"/>
    </reaction>
</comment>
<dbReference type="Proteomes" id="UP000244064">
    <property type="component" value="Unassembled WGS sequence"/>
</dbReference>
<keyword evidence="15" id="KW-0413">Isomerase</keyword>
<dbReference type="AlphaFoldDB" id="A0A2T5P633"/>
<dbReference type="InterPro" id="IPR005844">
    <property type="entry name" value="A-D-PHexomutase_a/b/a-I"/>
</dbReference>
<dbReference type="PROSITE" id="PS00710">
    <property type="entry name" value="PGM_PMM"/>
    <property type="match status" value="1"/>
</dbReference>
<dbReference type="GO" id="GO:0000287">
    <property type="term" value="F:magnesium ion binding"/>
    <property type="evidence" value="ECO:0007669"/>
    <property type="project" value="InterPro"/>
</dbReference>
<dbReference type="Pfam" id="PF02878">
    <property type="entry name" value="PGM_PMM_I"/>
    <property type="match status" value="1"/>
</dbReference>
<evidence type="ECO:0000256" key="1">
    <source>
        <dbReference type="ARBA" id="ARBA00000443"/>
    </source>
</evidence>
<dbReference type="InterPro" id="IPR016055">
    <property type="entry name" value="A-D-PHexomutase_a/b/a-I/II/III"/>
</dbReference>
<dbReference type="PRINTS" id="PR00509">
    <property type="entry name" value="PGMPMM"/>
</dbReference>
<comment type="pathway">
    <text evidence="4">Nucleotide-sugar biosynthesis; GDP-alpha-D-mannose biosynthesis; alpha-D-mannose 1-phosphate from D-fructose 6-phosphate: step 2/2.</text>
</comment>